<keyword evidence="3" id="KW-1185">Reference proteome</keyword>
<feature type="transmembrane region" description="Helical" evidence="1">
    <location>
        <begin position="95"/>
        <end position="117"/>
    </location>
</feature>
<feature type="transmembrane region" description="Helical" evidence="1">
    <location>
        <begin position="24"/>
        <end position="47"/>
    </location>
</feature>
<dbReference type="EMBL" id="CP043494">
    <property type="protein sequence ID" value="WNG47762.1"/>
    <property type="molecule type" value="Genomic_DNA"/>
</dbReference>
<evidence type="ECO:0000313" key="3">
    <source>
        <dbReference type="Proteomes" id="UP001611383"/>
    </source>
</evidence>
<name>A0ABY9WXA8_9BACT</name>
<keyword evidence="1" id="KW-0472">Membrane</keyword>
<organism evidence="2 3">
    <name type="scientific">Archangium minus</name>
    <dbReference type="NCBI Taxonomy" id="83450"/>
    <lineage>
        <taxon>Bacteria</taxon>
        <taxon>Pseudomonadati</taxon>
        <taxon>Myxococcota</taxon>
        <taxon>Myxococcia</taxon>
        <taxon>Myxococcales</taxon>
        <taxon>Cystobacterineae</taxon>
        <taxon>Archangiaceae</taxon>
        <taxon>Archangium</taxon>
    </lineage>
</organism>
<reference evidence="2 3" key="1">
    <citation type="submission" date="2019-08" db="EMBL/GenBank/DDBJ databases">
        <title>Archangium and Cystobacter genomes.</title>
        <authorList>
            <person name="Chen I.-C.K."/>
            <person name="Wielgoss S."/>
        </authorList>
    </citation>
    <scope>NUCLEOTIDE SEQUENCE [LARGE SCALE GENOMIC DNA]</scope>
    <source>
        <strain evidence="2 3">Cbm 6</strain>
    </source>
</reference>
<keyword evidence="1" id="KW-1133">Transmembrane helix</keyword>
<feature type="transmembrane region" description="Helical" evidence="1">
    <location>
        <begin position="59"/>
        <end position="83"/>
    </location>
</feature>
<protein>
    <recommendedName>
        <fullName evidence="4">Integral membrane protein</fullName>
    </recommendedName>
</protein>
<accession>A0ABY9WXA8</accession>
<keyword evidence="1" id="KW-0812">Transmembrane</keyword>
<gene>
    <name evidence="2" type="ORF">F0U60_29255</name>
</gene>
<feature type="transmembrane region" description="Helical" evidence="1">
    <location>
        <begin position="129"/>
        <end position="146"/>
    </location>
</feature>
<evidence type="ECO:0008006" key="4">
    <source>
        <dbReference type="Google" id="ProtNLM"/>
    </source>
</evidence>
<evidence type="ECO:0000256" key="1">
    <source>
        <dbReference type="SAM" id="Phobius"/>
    </source>
</evidence>
<feature type="transmembrane region" description="Helical" evidence="1">
    <location>
        <begin position="152"/>
        <end position="171"/>
    </location>
</feature>
<evidence type="ECO:0000313" key="2">
    <source>
        <dbReference type="EMBL" id="WNG47762.1"/>
    </source>
</evidence>
<dbReference type="RefSeq" id="WP_395804470.1">
    <property type="nucleotide sequence ID" value="NZ_CP043494.1"/>
</dbReference>
<sequence>MFIPFALLLCAAMLRPELRPKMVYWRAVYSIWVTILFMTPALFLFFWPGSSDRKNNYWLLCWTAGFLAYMVHFYFTVGVIFHGSLAEVYAKQGPIIATSNLLDTAWWAFDLVLAWFVRSEAKWIKIQRIAAHVYIPVTFFVSAVIIKHGVVRGLGIAMTVAMLTSVGVRLIRRKQAATAATGRLAPSP</sequence>
<proteinExistence type="predicted"/>
<dbReference type="Proteomes" id="UP001611383">
    <property type="component" value="Chromosome"/>
</dbReference>